<name>A0A6P5Z521_DURZI</name>
<keyword evidence="6" id="KW-1185">Reference proteome</keyword>
<feature type="compositionally biased region" description="Acidic residues" evidence="4">
    <location>
        <begin position="112"/>
        <end position="140"/>
    </location>
</feature>
<dbReference type="GO" id="GO:0046872">
    <property type="term" value="F:metal ion binding"/>
    <property type="evidence" value="ECO:0007669"/>
    <property type="project" value="UniProtKB-KW"/>
</dbReference>
<keyword evidence="3" id="KW-0862">Zinc</keyword>
<evidence type="ECO:0000313" key="7">
    <source>
        <dbReference type="RefSeq" id="XP_022747878.1"/>
    </source>
</evidence>
<dbReference type="InterPro" id="IPR004146">
    <property type="entry name" value="DC1"/>
</dbReference>
<dbReference type="Proteomes" id="UP000515121">
    <property type="component" value="Unplaced"/>
</dbReference>
<feature type="compositionally biased region" description="Acidic residues" evidence="4">
    <location>
        <begin position="76"/>
        <end position="105"/>
    </location>
</feature>
<feature type="domain" description="Phorbol-ester/DAG-type" evidence="5">
    <location>
        <begin position="494"/>
        <end position="540"/>
    </location>
</feature>
<evidence type="ECO:0000256" key="2">
    <source>
        <dbReference type="ARBA" id="ARBA00022737"/>
    </source>
</evidence>
<dbReference type="RefSeq" id="XP_022747878.1">
    <property type="nucleotide sequence ID" value="XM_022892143.1"/>
</dbReference>
<dbReference type="SUPFAM" id="SSF57889">
    <property type="entry name" value="Cysteine-rich domain"/>
    <property type="match status" value="4"/>
</dbReference>
<feature type="domain" description="Phorbol-ester/DAG-type" evidence="5">
    <location>
        <begin position="359"/>
        <end position="408"/>
    </location>
</feature>
<dbReference type="AlphaFoldDB" id="A0A6P5Z521"/>
<evidence type="ECO:0000256" key="3">
    <source>
        <dbReference type="ARBA" id="ARBA00022833"/>
    </source>
</evidence>
<feature type="compositionally biased region" description="Basic and acidic residues" evidence="4">
    <location>
        <begin position="64"/>
        <end position="75"/>
    </location>
</feature>
<feature type="compositionally biased region" description="Polar residues" evidence="4">
    <location>
        <begin position="198"/>
        <end position="208"/>
    </location>
</feature>
<dbReference type="Pfam" id="PF03107">
    <property type="entry name" value="C1_2"/>
    <property type="match status" value="2"/>
</dbReference>
<dbReference type="PANTHER" id="PTHR46288">
    <property type="entry name" value="PHORBOL-ESTER/DAG-TYPE DOMAIN-CONTAINING PROTEIN"/>
    <property type="match status" value="1"/>
</dbReference>
<keyword evidence="1" id="KW-0479">Metal-binding</keyword>
<feature type="compositionally biased region" description="Acidic residues" evidence="4">
    <location>
        <begin position="153"/>
        <end position="194"/>
    </location>
</feature>
<evidence type="ECO:0000256" key="4">
    <source>
        <dbReference type="SAM" id="MobiDB-lite"/>
    </source>
</evidence>
<feature type="compositionally biased region" description="Basic and acidic residues" evidence="4">
    <location>
        <begin position="141"/>
        <end position="152"/>
    </location>
</feature>
<proteinExistence type="predicted"/>
<gene>
    <name evidence="7" type="primary">LOC111297390</name>
</gene>
<evidence type="ECO:0000313" key="6">
    <source>
        <dbReference type="Proteomes" id="UP000515121"/>
    </source>
</evidence>
<evidence type="ECO:0000259" key="5">
    <source>
        <dbReference type="SMART" id="SM00109"/>
    </source>
</evidence>
<organism evidence="6 7">
    <name type="scientific">Durio zibethinus</name>
    <name type="common">Durian</name>
    <dbReference type="NCBI Taxonomy" id="66656"/>
    <lineage>
        <taxon>Eukaryota</taxon>
        <taxon>Viridiplantae</taxon>
        <taxon>Streptophyta</taxon>
        <taxon>Embryophyta</taxon>
        <taxon>Tracheophyta</taxon>
        <taxon>Spermatophyta</taxon>
        <taxon>Magnoliopsida</taxon>
        <taxon>eudicotyledons</taxon>
        <taxon>Gunneridae</taxon>
        <taxon>Pentapetalae</taxon>
        <taxon>rosids</taxon>
        <taxon>malvids</taxon>
        <taxon>Malvales</taxon>
        <taxon>Malvaceae</taxon>
        <taxon>Helicteroideae</taxon>
        <taxon>Durio</taxon>
    </lineage>
</organism>
<dbReference type="InterPro" id="IPR002219">
    <property type="entry name" value="PKC_DAG/PE"/>
</dbReference>
<dbReference type="OrthoDB" id="1884766at2759"/>
<dbReference type="KEGG" id="dzi:111297390"/>
<dbReference type="GeneID" id="111297390"/>
<sequence>MMDLVKRLQRSNGKLQVLKETWDNNIDRNQLFERQCMDKMICNSLFLIRCNQYSFSKDLELEEKEKKKEKVKYFENDEDAESSTSSDDDDDEKSDEEGSEAEEEEESKKEDENEETSEEEEEEDSEEEENDKAETSEEEKLDNKEGKHKEVDEEKDGQDDEKMEEEEVKELEENEESSDEEEQEDESEDEEPEEKNEANQGEASTCINDTKELKPSTEPALKINHFSHHHSLNIFQLTKKFKGNCNACGQELLGTVYICKTCESPFHYGLHKACAELPPELQHPLHPQHSLTLLHEFPHSETSWFLCDECREFSAGFVYLCLDCQFKLDVKCAVLAAPEIGSQDPKSRKKETKLLHFSHNHILVLGNLVHRSLSCLGCDLPIFGPSYCCLDCLYTLHESCLRTLPQQIQHPFHLPHHLVAFPEYSRESKCHACKMDFQLGFPVRDFIRYGCLQCELDFHFVCVNSLRRALKSNSHTHNLYYLGTDNQMFLEKFGQLHKFNFMCSACSEMCNGRAFYRCVECAINFHLKCVPVPQKIKSKCHLHHLTLKDSFVEDDTGEYYCDVCEEERHPVDHVYCCVECHGHFVAHIECVLPLVSSSCSSMALL</sequence>
<reference evidence="7" key="1">
    <citation type="submission" date="2025-08" db="UniProtKB">
        <authorList>
            <consortium name="RefSeq"/>
        </authorList>
    </citation>
    <scope>IDENTIFICATION</scope>
    <source>
        <tissue evidence="7">Fruit stalk</tissue>
    </source>
</reference>
<feature type="region of interest" description="Disordered" evidence="4">
    <location>
        <begin position="64"/>
        <end position="216"/>
    </location>
</feature>
<dbReference type="SMART" id="SM00109">
    <property type="entry name" value="C1"/>
    <property type="match status" value="3"/>
</dbReference>
<protein>
    <submittedName>
        <fullName evidence="7">Uncharacterized protein LOC111297390</fullName>
    </submittedName>
</protein>
<dbReference type="InterPro" id="IPR046349">
    <property type="entry name" value="C1-like_sf"/>
</dbReference>
<feature type="domain" description="Phorbol-ester/DAG-type" evidence="5">
    <location>
        <begin position="295"/>
        <end position="338"/>
    </location>
</feature>
<evidence type="ECO:0000256" key="1">
    <source>
        <dbReference type="ARBA" id="ARBA00022723"/>
    </source>
</evidence>
<keyword evidence="2" id="KW-0677">Repeat</keyword>
<accession>A0A6P5Z521</accession>
<dbReference type="PANTHER" id="PTHR46288:SF27">
    <property type="entry name" value="CYSTEINE_HISTIDINE-RICH C1 DOMAIN FAMILY PROTEIN"/>
    <property type="match status" value="1"/>
</dbReference>